<dbReference type="InterPro" id="IPR012659">
    <property type="entry name" value="CHP02444"/>
</dbReference>
<accession>A0AAU7KK58</accession>
<sequence>MDPDSTEFTARLRPRLAASPLWDFALAIYARPGVEQACLTLQDEHGWDVCELLWRCWLYQQGAQAGALPSQVTAWQREVTQPLRRLRRDLKPQAQADSQVASVRSRIKQAELEAEQQCLQMLMKISLNELAFSPIPARLQGLENVLLSSQQRQKKTQLMAIRSVESQLDPLPAAR</sequence>
<reference evidence="1" key="1">
    <citation type="submission" date="2022-06" db="EMBL/GenBank/DDBJ databases">
        <title>A novel DMS-producing enzyme.</title>
        <authorList>
            <person name="Zhang Y."/>
        </authorList>
    </citation>
    <scope>NUCLEOTIDE SEQUENCE</scope>
    <source>
        <strain evidence="1">RT37</strain>
    </source>
</reference>
<dbReference type="RefSeq" id="WP_348827397.1">
    <property type="nucleotide sequence ID" value="NZ_CP098827.1"/>
</dbReference>
<dbReference type="Pfam" id="PF09523">
    <property type="entry name" value="DUF2390"/>
    <property type="match status" value="1"/>
</dbReference>
<name>A0AAU7KK58_9GAMM</name>
<proteinExistence type="predicted"/>
<organism evidence="1">
    <name type="scientific">Halomonas sp. RT37</name>
    <dbReference type="NCBI Taxonomy" id="2950872"/>
    <lineage>
        <taxon>Bacteria</taxon>
        <taxon>Pseudomonadati</taxon>
        <taxon>Pseudomonadota</taxon>
        <taxon>Gammaproteobacteria</taxon>
        <taxon>Oceanospirillales</taxon>
        <taxon>Halomonadaceae</taxon>
        <taxon>Halomonas</taxon>
    </lineage>
</organism>
<dbReference type="NCBIfam" id="TIGR02444">
    <property type="entry name" value="TIGR02444 family protein"/>
    <property type="match status" value="1"/>
</dbReference>
<gene>
    <name evidence="1" type="ORF">NFG58_00650</name>
</gene>
<evidence type="ECO:0000313" key="1">
    <source>
        <dbReference type="EMBL" id="XBO71263.1"/>
    </source>
</evidence>
<dbReference type="AlphaFoldDB" id="A0AAU7KK58"/>
<protein>
    <submittedName>
        <fullName evidence="1">TIGR02444 family protein</fullName>
    </submittedName>
</protein>
<dbReference type="EMBL" id="CP098827">
    <property type="protein sequence ID" value="XBO71263.1"/>
    <property type="molecule type" value="Genomic_DNA"/>
</dbReference>